<dbReference type="Proteomes" id="UP000237347">
    <property type="component" value="Unassembled WGS sequence"/>
</dbReference>
<dbReference type="SUPFAM" id="SSF56219">
    <property type="entry name" value="DNase I-like"/>
    <property type="match status" value="1"/>
</dbReference>
<protein>
    <submittedName>
        <fullName evidence="1">Uncharacterized protein</fullName>
    </submittedName>
</protein>
<evidence type="ECO:0000313" key="2">
    <source>
        <dbReference type="Proteomes" id="UP000237347"/>
    </source>
</evidence>
<proteinExistence type="predicted"/>
<dbReference type="EMBL" id="PKMF04000017">
    <property type="protein sequence ID" value="KAK7858790.1"/>
    <property type="molecule type" value="Genomic_DNA"/>
</dbReference>
<gene>
    <name evidence="1" type="ORF">CFP56_010441</name>
</gene>
<dbReference type="PANTHER" id="PTHR33710">
    <property type="entry name" value="BNAC02G09200D PROTEIN"/>
    <property type="match status" value="1"/>
</dbReference>
<organism evidence="1 2">
    <name type="scientific">Quercus suber</name>
    <name type="common">Cork oak</name>
    <dbReference type="NCBI Taxonomy" id="58331"/>
    <lineage>
        <taxon>Eukaryota</taxon>
        <taxon>Viridiplantae</taxon>
        <taxon>Streptophyta</taxon>
        <taxon>Embryophyta</taxon>
        <taxon>Tracheophyta</taxon>
        <taxon>Spermatophyta</taxon>
        <taxon>Magnoliopsida</taxon>
        <taxon>eudicotyledons</taxon>
        <taxon>Gunneridae</taxon>
        <taxon>Pentapetalae</taxon>
        <taxon>rosids</taxon>
        <taxon>fabids</taxon>
        <taxon>Fagales</taxon>
        <taxon>Fagaceae</taxon>
        <taxon>Quercus</taxon>
    </lineage>
</organism>
<accession>A0AAW0M547</accession>
<dbReference type="Gene3D" id="3.60.10.10">
    <property type="entry name" value="Endonuclease/exonuclease/phosphatase"/>
    <property type="match status" value="1"/>
</dbReference>
<sequence length="124" mass="14619">MFREVLDHCAFVDRGYSGPDFTWHGWRRGELIWERLDHGVANYEWIACFLTARVQHLHCYTSDHRPIVLYLNSNGEKQKWRRKPFRFESMWVANPGCKVVINDTWADSVVGNPMFAATTKLKKC</sequence>
<reference evidence="1 2" key="1">
    <citation type="journal article" date="2018" name="Sci. Data">
        <title>The draft genome sequence of cork oak.</title>
        <authorList>
            <person name="Ramos A.M."/>
            <person name="Usie A."/>
            <person name="Barbosa P."/>
            <person name="Barros P.M."/>
            <person name="Capote T."/>
            <person name="Chaves I."/>
            <person name="Simoes F."/>
            <person name="Abreu I."/>
            <person name="Carrasquinho I."/>
            <person name="Faro C."/>
            <person name="Guimaraes J.B."/>
            <person name="Mendonca D."/>
            <person name="Nobrega F."/>
            <person name="Rodrigues L."/>
            <person name="Saibo N.J.M."/>
            <person name="Varela M.C."/>
            <person name="Egas C."/>
            <person name="Matos J."/>
            <person name="Miguel C.M."/>
            <person name="Oliveira M.M."/>
            <person name="Ricardo C.P."/>
            <person name="Goncalves S."/>
        </authorList>
    </citation>
    <scope>NUCLEOTIDE SEQUENCE [LARGE SCALE GENOMIC DNA]</scope>
    <source>
        <strain evidence="2">cv. HL8</strain>
    </source>
</reference>
<name>A0AAW0M547_QUESU</name>
<evidence type="ECO:0000313" key="1">
    <source>
        <dbReference type="EMBL" id="KAK7858790.1"/>
    </source>
</evidence>
<dbReference type="InterPro" id="IPR036691">
    <property type="entry name" value="Endo/exonu/phosph_ase_sf"/>
</dbReference>
<comment type="caution">
    <text evidence="1">The sequence shown here is derived from an EMBL/GenBank/DDBJ whole genome shotgun (WGS) entry which is preliminary data.</text>
</comment>
<dbReference type="PANTHER" id="PTHR33710:SF62">
    <property type="entry name" value="DUF4283 DOMAIN PROTEIN"/>
    <property type="match status" value="1"/>
</dbReference>
<keyword evidence="2" id="KW-1185">Reference proteome</keyword>
<dbReference type="AlphaFoldDB" id="A0AAW0M547"/>